<dbReference type="OrthoDB" id="422220at2759"/>
<evidence type="ECO:0000313" key="3">
    <source>
        <dbReference type="Proteomes" id="UP000663829"/>
    </source>
</evidence>
<reference evidence="1" key="1">
    <citation type="submission" date="2021-02" db="EMBL/GenBank/DDBJ databases">
        <authorList>
            <person name="Nowell W R."/>
        </authorList>
    </citation>
    <scope>NUCLEOTIDE SEQUENCE</scope>
</reference>
<evidence type="ECO:0000313" key="2">
    <source>
        <dbReference type="EMBL" id="CAF3861705.1"/>
    </source>
</evidence>
<keyword evidence="3" id="KW-1185">Reference proteome</keyword>
<evidence type="ECO:0000313" key="1">
    <source>
        <dbReference type="EMBL" id="CAF1096428.1"/>
    </source>
</evidence>
<comment type="caution">
    <text evidence="1">The sequence shown here is derived from an EMBL/GenBank/DDBJ whole genome shotgun (WGS) entry which is preliminary data.</text>
</comment>
<dbReference type="Proteomes" id="UP000663829">
    <property type="component" value="Unassembled WGS sequence"/>
</dbReference>
<name>A0A814NP21_9BILA</name>
<protein>
    <submittedName>
        <fullName evidence="1">Uncharacterized protein</fullName>
    </submittedName>
</protein>
<dbReference type="AlphaFoldDB" id="A0A814NP21"/>
<sequence>MIMLILLSSLSSNTQLKTIFLNRLYDNYFLNYHENNDDEEQQHQQQKMLTIDCMKHYLRMIETHRYQNIDNDLFYEYLEEYSIELQSNIEGSLDKLCEFLNEVTTLVNARTQNTSKLNSKRMTTTATTTTTNSDVTDNQQYFISLDSSNKISIELLQQNNDIDIDGWCKLLNIFNKQLPLAFQILCSSTAINNDIALFFSRIRTYVNMKFVIIDIDKMDHRIGEIFSYKQDELSIQTESHAKVFYISEELSRRKGIRQWTSSQVIVPDDHLQDEYTIYFNISIHAPFEQLNRLFFSLFICSTLMDPDSGLTFSLSHGKLGKFIIEVSHFGKSQVSVTENFECIFPLLSILCSNEHNIEEITDTNYPLNIGDNEELAARFLKAFADGTISRTLTRAFFPEQPVVFSKLEKVECYTPIRDTIQQYAFDLSPNKIYQQCFVKFLYRRVQFFTSTYYCYTERIKNLGSTVMRQVIEETRSLVQIDFTTENYRKVYLVYDPNFSLKLLHADWNAVPSEIQELFDKEDPMNSELFQNKDRFCVCLSWLLNVFYETYQKIANEIKFITTESIAYKLFHLHERKLMRMPLIIEGDTGKTELRGLF</sequence>
<dbReference type="EMBL" id="CAJOBC010005371">
    <property type="protein sequence ID" value="CAF3861705.1"/>
    <property type="molecule type" value="Genomic_DNA"/>
</dbReference>
<organism evidence="1 3">
    <name type="scientific">Didymodactylos carnosus</name>
    <dbReference type="NCBI Taxonomy" id="1234261"/>
    <lineage>
        <taxon>Eukaryota</taxon>
        <taxon>Metazoa</taxon>
        <taxon>Spiralia</taxon>
        <taxon>Gnathifera</taxon>
        <taxon>Rotifera</taxon>
        <taxon>Eurotatoria</taxon>
        <taxon>Bdelloidea</taxon>
        <taxon>Philodinida</taxon>
        <taxon>Philodinidae</taxon>
        <taxon>Didymodactylos</taxon>
    </lineage>
</organism>
<dbReference type="Proteomes" id="UP000681722">
    <property type="component" value="Unassembled WGS sequence"/>
</dbReference>
<gene>
    <name evidence="1" type="ORF">GPM918_LOCUS18528</name>
    <name evidence="2" type="ORF">SRO942_LOCUS18525</name>
</gene>
<accession>A0A814NP21</accession>
<dbReference type="EMBL" id="CAJNOQ010005371">
    <property type="protein sequence ID" value="CAF1096428.1"/>
    <property type="molecule type" value="Genomic_DNA"/>
</dbReference>
<proteinExistence type="predicted"/>